<dbReference type="InterPro" id="IPR051269">
    <property type="entry name" value="Fe-S_cluster_ET"/>
</dbReference>
<comment type="function">
    <text evidence="8">Ferredoxins are iron-sulfur proteins that transfer electrons in a wide variety of metabolic reactions.</text>
</comment>
<dbReference type="EMBL" id="JBHTBJ010000060">
    <property type="protein sequence ID" value="MFC7279784.1"/>
    <property type="molecule type" value="Genomic_DNA"/>
</dbReference>
<gene>
    <name evidence="9" type="ORF">ACFQS1_37990</name>
</gene>
<comment type="caution">
    <text evidence="9">The sequence shown here is derived from an EMBL/GenBank/DDBJ whole genome shotgun (WGS) entry which is preliminary data.</text>
</comment>
<keyword evidence="4 8" id="KW-0249">Electron transport</keyword>
<dbReference type="SUPFAM" id="SSF54862">
    <property type="entry name" value="4Fe-4S ferredoxins"/>
    <property type="match status" value="1"/>
</dbReference>
<keyword evidence="10" id="KW-1185">Reference proteome</keyword>
<dbReference type="Gene3D" id="3.30.70.20">
    <property type="match status" value="1"/>
</dbReference>
<dbReference type="PRINTS" id="PR00352">
    <property type="entry name" value="3FE4SFRDOXIN"/>
</dbReference>
<reference evidence="10" key="1">
    <citation type="journal article" date="2019" name="Int. J. Syst. Evol. Microbiol.">
        <title>The Global Catalogue of Microorganisms (GCM) 10K type strain sequencing project: providing services to taxonomists for standard genome sequencing and annotation.</title>
        <authorList>
            <consortium name="The Broad Institute Genomics Platform"/>
            <consortium name="The Broad Institute Genome Sequencing Center for Infectious Disease"/>
            <person name="Wu L."/>
            <person name="Ma J."/>
        </authorList>
    </citation>
    <scope>NUCLEOTIDE SEQUENCE [LARGE SCALE GENOMIC DNA]</scope>
    <source>
        <strain evidence="10">XZYJT-10</strain>
    </source>
</reference>
<evidence type="ECO:0000313" key="9">
    <source>
        <dbReference type="EMBL" id="MFC7279784.1"/>
    </source>
</evidence>
<evidence type="ECO:0000256" key="2">
    <source>
        <dbReference type="ARBA" id="ARBA00022448"/>
    </source>
</evidence>
<keyword evidence="6 8" id="KW-0411">Iron-sulfur</keyword>
<keyword evidence="7" id="KW-0003">3Fe-4S</keyword>
<evidence type="ECO:0000256" key="7">
    <source>
        <dbReference type="ARBA" id="ARBA00023291"/>
    </source>
</evidence>
<accession>A0ABW2I4G6</accession>
<dbReference type="PANTHER" id="PTHR36923:SF3">
    <property type="entry name" value="FERREDOXIN"/>
    <property type="match status" value="1"/>
</dbReference>
<evidence type="ECO:0000256" key="3">
    <source>
        <dbReference type="ARBA" id="ARBA00022723"/>
    </source>
</evidence>
<evidence type="ECO:0000256" key="1">
    <source>
        <dbReference type="ARBA" id="ARBA00001927"/>
    </source>
</evidence>
<protein>
    <recommendedName>
        <fullName evidence="8">Ferredoxin</fullName>
    </recommendedName>
</protein>
<dbReference type="InterPro" id="IPR001080">
    <property type="entry name" value="3Fe4S_ferredoxin"/>
</dbReference>
<name>A0ABW2I4G6_9ACTN</name>
<keyword evidence="5 8" id="KW-0408">Iron</keyword>
<evidence type="ECO:0000256" key="4">
    <source>
        <dbReference type="ARBA" id="ARBA00022982"/>
    </source>
</evidence>
<proteinExistence type="predicted"/>
<evidence type="ECO:0000256" key="6">
    <source>
        <dbReference type="ARBA" id="ARBA00023014"/>
    </source>
</evidence>
<dbReference type="Pfam" id="PF13370">
    <property type="entry name" value="Fer4_13"/>
    <property type="match status" value="1"/>
</dbReference>
<dbReference type="RefSeq" id="WP_378977441.1">
    <property type="nucleotide sequence ID" value="NZ_JBHTBJ010000060.1"/>
</dbReference>
<sequence>MKVSVDTSLCIGSGTCALTAPAVFGQDEEQAVVVVLDGSPPESLRAAVELAVRSCPAAVIRLVATTE</sequence>
<keyword evidence="3 8" id="KW-0479">Metal-binding</keyword>
<evidence type="ECO:0000313" key="10">
    <source>
        <dbReference type="Proteomes" id="UP001596548"/>
    </source>
</evidence>
<keyword evidence="2 8" id="KW-0813">Transport</keyword>
<evidence type="ECO:0000256" key="8">
    <source>
        <dbReference type="RuleBase" id="RU368020"/>
    </source>
</evidence>
<dbReference type="PANTHER" id="PTHR36923">
    <property type="entry name" value="FERREDOXIN"/>
    <property type="match status" value="1"/>
</dbReference>
<evidence type="ECO:0000256" key="5">
    <source>
        <dbReference type="ARBA" id="ARBA00023004"/>
    </source>
</evidence>
<comment type="cofactor">
    <cofactor evidence="1">
        <name>[3Fe-4S] cluster</name>
        <dbReference type="ChEBI" id="CHEBI:21137"/>
    </cofactor>
</comment>
<dbReference type="Proteomes" id="UP001596548">
    <property type="component" value="Unassembled WGS sequence"/>
</dbReference>
<organism evidence="9 10">
    <name type="scientific">Paractinoplanes rhizophilus</name>
    <dbReference type="NCBI Taxonomy" id="1416877"/>
    <lineage>
        <taxon>Bacteria</taxon>
        <taxon>Bacillati</taxon>
        <taxon>Actinomycetota</taxon>
        <taxon>Actinomycetes</taxon>
        <taxon>Micromonosporales</taxon>
        <taxon>Micromonosporaceae</taxon>
        <taxon>Paractinoplanes</taxon>
    </lineage>
</organism>